<gene>
    <name evidence="3" type="ORF">GCM10017083_49950</name>
</gene>
<name>A0A918XY56_9PROT</name>
<dbReference type="EMBL" id="BMZS01000013">
    <property type="protein sequence ID" value="GHD61917.1"/>
    <property type="molecule type" value="Genomic_DNA"/>
</dbReference>
<proteinExistence type="inferred from homology"/>
<dbReference type="Pfam" id="PF06793">
    <property type="entry name" value="UPF0262"/>
    <property type="match status" value="1"/>
</dbReference>
<evidence type="ECO:0000256" key="2">
    <source>
        <dbReference type="SAM" id="MobiDB-lite"/>
    </source>
</evidence>
<comment type="caution">
    <text evidence="3">The sequence shown here is derived from an EMBL/GenBank/DDBJ whole genome shotgun (WGS) entry which is preliminary data.</text>
</comment>
<dbReference type="Proteomes" id="UP000630353">
    <property type="component" value="Unassembled WGS sequence"/>
</dbReference>
<dbReference type="PIRSF" id="PIRSF032146">
    <property type="entry name" value="UCP032146"/>
    <property type="match status" value="1"/>
</dbReference>
<dbReference type="RefSeq" id="WP_189994832.1">
    <property type="nucleotide sequence ID" value="NZ_BMZS01000013.1"/>
</dbReference>
<sequence>MPDRDPDQAPGAGANDGTDLSAEDARIVHITLDERTVIRRSPEVEQERAIAVYDLLEENRFRPLEAGAGPYHLHLRIEENRLILDVRDTGEGPRAIVALPLTPFRRVVRDYFQICESYYDAIKRLSPSQIEAIDMGRRGLHNEGSSLLQERLGDRIAMDFQTARRLFTLLCVLHIRG</sequence>
<protein>
    <recommendedName>
        <fullName evidence="1">UPF0262 protein GCM10017083_49950</fullName>
    </recommendedName>
</protein>
<reference evidence="3" key="1">
    <citation type="journal article" date="2014" name="Int. J. Syst. Evol. Microbiol.">
        <title>Complete genome sequence of Corynebacterium casei LMG S-19264T (=DSM 44701T), isolated from a smear-ripened cheese.</title>
        <authorList>
            <consortium name="US DOE Joint Genome Institute (JGI-PGF)"/>
            <person name="Walter F."/>
            <person name="Albersmeier A."/>
            <person name="Kalinowski J."/>
            <person name="Ruckert C."/>
        </authorList>
    </citation>
    <scope>NUCLEOTIDE SEQUENCE</scope>
    <source>
        <strain evidence="3">KCTC 42651</strain>
    </source>
</reference>
<comment type="similarity">
    <text evidence="1">Belongs to the UPF0262 family.</text>
</comment>
<organism evidence="3 4">
    <name type="scientific">Thalassobaculum fulvum</name>
    <dbReference type="NCBI Taxonomy" id="1633335"/>
    <lineage>
        <taxon>Bacteria</taxon>
        <taxon>Pseudomonadati</taxon>
        <taxon>Pseudomonadota</taxon>
        <taxon>Alphaproteobacteria</taxon>
        <taxon>Rhodospirillales</taxon>
        <taxon>Thalassobaculaceae</taxon>
        <taxon>Thalassobaculum</taxon>
    </lineage>
</organism>
<dbReference type="NCBIfam" id="NF002769">
    <property type="entry name" value="PRK02853.1"/>
    <property type="match status" value="1"/>
</dbReference>
<feature type="region of interest" description="Disordered" evidence="2">
    <location>
        <begin position="1"/>
        <end position="20"/>
    </location>
</feature>
<evidence type="ECO:0000313" key="3">
    <source>
        <dbReference type="EMBL" id="GHD61917.1"/>
    </source>
</evidence>
<evidence type="ECO:0000256" key="1">
    <source>
        <dbReference type="HAMAP-Rule" id="MF_00678"/>
    </source>
</evidence>
<dbReference type="HAMAP" id="MF_00678">
    <property type="entry name" value="UPF0262"/>
    <property type="match status" value="1"/>
</dbReference>
<dbReference type="AlphaFoldDB" id="A0A918XY56"/>
<evidence type="ECO:0000313" key="4">
    <source>
        <dbReference type="Proteomes" id="UP000630353"/>
    </source>
</evidence>
<dbReference type="InterPro" id="IPR008321">
    <property type="entry name" value="UCP032146"/>
</dbReference>
<keyword evidence="4" id="KW-1185">Reference proteome</keyword>
<accession>A0A918XY56</accession>
<reference evidence="3" key="2">
    <citation type="submission" date="2020-09" db="EMBL/GenBank/DDBJ databases">
        <authorList>
            <person name="Sun Q."/>
            <person name="Kim S."/>
        </authorList>
    </citation>
    <scope>NUCLEOTIDE SEQUENCE</scope>
    <source>
        <strain evidence="3">KCTC 42651</strain>
    </source>
</reference>